<dbReference type="Proteomes" id="UP001359559">
    <property type="component" value="Unassembled WGS sequence"/>
</dbReference>
<gene>
    <name evidence="17" type="ORF">RJT34_25946</name>
</gene>
<evidence type="ECO:0000259" key="16">
    <source>
        <dbReference type="SMART" id="SM01329"/>
    </source>
</evidence>
<accession>A0AAN9IB96</accession>
<keyword evidence="14 15" id="KW-0100">Branched-chain amino acid biosynthesis</keyword>
<dbReference type="GO" id="GO:0003862">
    <property type="term" value="F:3-isopropylmalate dehydrogenase activity"/>
    <property type="evidence" value="ECO:0007669"/>
    <property type="project" value="UniProtKB-EC"/>
</dbReference>
<evidence type="ECO:0000256" key="15">
    <source>
        <dbReference type="RuleBase" id="RU004445"/>
    </source>
</evidence>
<evidence type="ECO:0000256" key="12">
    <source>
        <dbReference type="ARBA" id="ARBA00023027"/>
    </source>
</evidence>
<dbReference type="EMBL" id="JAYKXN010000007">
    <property type="protein sequence ID" value="KAK7270640.1"/>
    <property type="molecule type" value="Genomic_DNA"/>
</dbReference>
<dbReference type="EC" id="1.1.1.85" evidence="6 15"/>
<dbReference type="FunFam" id="3.40.718.10:FF:000004">
    <property type="entry name" value="3-isopropylmalate dehydrogenase"/>
    <property type="match status" value="1"/>
</dbReference>
<comment type="caution">
    <text evidence="17">The sequence shown here is derived from an EMBL/GenBank/DDBJ whole genome shotgun (WGS) entry which is preliminary data.</text>
</comment>
<keyword evidence="13" id="KW-0464">Manganese</keyword>
<keyword evidence="11" id="KW-0560">Oxidoreductase</keyword>
<keyword evidence="7 15" id="KW-0432">Leucine biosynthesis</keyword>
<evidence type="ECO:0000256" key="9">
    <source>
        <dbReference type="ARBA" id="ARBA00022723"/>
    </source>
</evidence>
<comment type="cofactor">
    <cofactor evidence="15">
        <name>Mg(2+)</name>
        <dbReference type="ChEBI" id="CHEBI:18420"/>
    </cofactor>
    <cofactor evidence="15">
        <name>Mn(2+)</name>
        <dbReference type="ChEBI" id="CHEBI:29035"/>
    </cofactor>
    <text evidence="15">Binds 1 Mg(2+) or Mn(2+) ion per subunit.</text>
</comment>
<evidence type="ECO:0000256" key="13">
    <source>
        <dbReference type="ARBA" id="ARBA00023211"/>
    </source>
</evidence>
<evidence type="ECO:0000256" key="6">
    <source>
        <dbReference type="ARBA" id="ARBA00013101"/>
    </source>
</evidence>
<keyword evidence="18" id="KW-1185">Reference proteome</keyword>
<evidence type="ECO:0000256" key="2">
    <source>
        <dbReference type="ARBA" id="ARBA00001936"/>
    </source>
</evidence>
<comment type="subunit">
    <text evidence="5 15">Homodimer.</text>
</comment>
<dbReference type="Gene3D" id="3.40.718.10">
    <property type="entry name" value="Isopropylmalate Dehydrogenase"/>
    <property type="match status" value="1"/>
</dbReference>
<dbReference type="GO" id="GO:0009098">
    <property type="term" value="P:L-leucine biosynthetic process"/>
    <property type="evidence" value="ECO:0007669"/>
    <property type="project" value="UniProtKB-KW"/>
</dbReference>
<evidence type="ECO:0000313" key="17">
    <source>
        <dbReference type="EMBL" id="KAK7270640.1"/>
    </source>
</evidence>
<dbReference type="InterPro" id="IPR004429">
    <property type="entry name" value="Isopropylmalate_DH"/>
</dbReference>
<evidence type="ECO:0000256" key="14">
    <source>
        <dbReference type="ARBA" id="ARBA00023304"/>
    </source>
</evidence>
<dbReference type="HAMAP" id="MF_01033">
    <property type="entry name" value="LeuB_type1"/>
    <property type="match status" value="1"/>
</dbReference>
<comment type="similarity">
    <text evidence="4">Belongs to the isocitrate and isopropylmalate dehydrogenases family.</text>
</comment>
<comment type="function">
    <text evidence="15">Catalyzes the oxidation of 3-carboxy-2-hydroxy-4-methylpentanoate (3-isopropylmalate) to 3-carboxy-4-methyl-2-oxopentanoate. The product decarboxylates to 4-methyl-2 oxopentanoate.</text>
</comment>
<comment type="cofactor">
    <cofactor evidence="2">
        <name>Mn(2+)</name>
        <dbReference type="ChEBI" id="CHEBI:29035"/>
    </cofactor>
</comment>
<organism evidence="17 18">
    <name type="scientific">Clitoria ternatea</name>
    <name type="common">Butterfly pea</name>
    <dbReference type="NCBI Taxonomy" id="43366"/>
    <lineage>
        <taxon>Eukaryota</taxon>
        <taxon>Viridiplantae</taxon>
        <taxon>Streptophyta</taxon>
        <taxon>Embryophyta</taxon>
        <taxon>Tracheophyta</taxon>
        <taxon>Spermatophyta</taxon>
        <taxon>Magnoliopsida</taxon>
        <taxon>eudicotyledons</taxon>
        <taxon>Gunneridae</taxon>
        <taxon>Pentapetalae</taxon>
        <taxon>rosids</taxon>
        <taxon>fabids</taxon>
        <taxon>Fabales</taxon>
        <taxon>Fabaceae</taxon>
        <taxon>Papilionoideae</taxon>
        <taxon>50 kb inversion clade</taxon>
        <taxon>NPAAA clade</taxon>
        <taxon>indigoferoid/millettioid clade</taxon>
        <taxon>Phaseoleae</taxon>
        <taxon>Clitoria</taxon>
    </lineage>
</organism>
<evidence type="ECO:0000256" key="7">
    <source>
        <dbReference type="ARBA" id="ARBA00022430"/>
    </source>
</evidence>
<evidence type="ECO:0000256" key="4">
    <source>
        <dbReference type="ARBA" id="ARBA00007769"/>
    </source>
</evidence>
<dbReference type="NCBIfam" id="TIGR00169">
    <property type="entry name" value="leuB"/>
    <property type="match status" value="1"/>
</dbReference>
<keyword evidence="12 15" id="KW-0520">NAD</keyword>
<dbReference type="GO" id="GO:0000287">
    <property type="term" value="F:magnesium ion binding"/>
    <property type="evidence" value="ECO:0007669"/>
    <property type="project" value="InterPro"/>
</dbReference>
<comment type="pathway">
    <text evidence="3 15">Amino-acid biosynthesis; L-leucine biosynthesis; L-leucine from 3-methyl-2-oxobutanoate: step 3/4.</text>
</comment>
<sequence>MGRYNLRMAASLQLLNVKAVKPFHTVSWRRSTPPLRCSVAPPPSTSHRSYTITLLPGDGIGPEVVSVAKDVLTLAGSLEGIKYDFKEMLIGGAALDTAGVPLPDETLSVAKESDAVLLGAIGGYKWDQNEKRLKPETGLLQLRQGLTVFANLRPATVFPQLVDASPLKKEIVEGVDIMVVRELTGGIYFGFPRGYGVNQHGERIGYNTEVYSALEVDRIAEVAFKIAQKRGGKLCSVDKANVLEASMFWRKRVLEKAKEYPDVELSHMYVDNASMQLIRYPKQFDTIVTNNIFGDILSDEASMITGSIGMLPSASLGNSGPGLFEPIHGSAPDIAGQDKANPCATVLSAAMLLRYGLGEDKAAERIDKAVEDTLNRGFRTADIYSTGTNQKLVGCKQLGEEILKSVESNVLAGAV</sequence>
<evidence type="ECO:0000256" key="3">
    <source>
        <dbReference type="ARBA" id="ARBA00004762"/>
    </source>
</evidence>
<protein>
    <recommendedName>
        <fullName evidence="6 15">3-isopropylmalate dehydrogenase</fullName>
        <ecNumber evidence="6 15">1.1.1.85</ecNumber>
    </recommendedName>
</protein>
<dbReference type="InterPro" id="IPR019818">
    <property type="entry name" value="IsoCit/isopropylmalate_DH_CS"/>
</dbReference>
<dbReference type="SMART" id="SM01329">
    <property type="entry name" value="Iso_dh"/>
    <property type="match status" value="1"/>
</dbReference>
<evidence type="ECO:0000313" key="18">
    <source>
        <dbReference type="Proteomes" id="UP001359559"/>
    </source>
</evidence>
<dbReference type="PANTHER" id="PTHR42979">
    <property type="entry name" value="3-ISOPROPYLMALATE DEHYDROGENASE"/>
    <property type="match status" value="1"/>
</dbReference>
<comment type="catalytic activity">
    <reaction evidence="1 15">
        <text>(2R,3S)-3-isopropylmalate + NAD(+) = 4-methyl-2-oxopentanoate + CO2 + NADH</text>
        <dbReference type="Rhea" id="RHEA:32271"/>
        <dbReference type="ChEBI" id="CHEBI:16526"/>
        <dbReference type="ChEBI" id="CHEBI:17865"/>
        <dbReference type="ChEBI" id="CHEBI:35121"/>
        <dbReference type="ChEBI" id="CHEBI:57540"/>
        <dbReference type="ChEBI" id="CHEBI:57945"/>
        <dbReference type="EC" id="1.1.1.85"/>
    </reaction>
</comment>
<reference evidence="17 18" key="1">
    <citation type="submission" date="2024-01" db="EMBL/GenBank/DDBJ databases">
        <title>The genomes of 5 underutilized Papilionoideae crops provide insights into root nodulation and disease resistance.</title>
        <authorList>
            <person name="Yuan L."/>
        </authorList>
    </citation>
    <scope>NUCLEOTIDE SEQUENCE [LARGE SCALE GENOMIC DNA]</scope>
    <source>
        <strain evidence="17">LY-2023</strain>
        <tissue evidence="17">Leaf</tissue>
    </source>
</reference>
<evidence type="ECO:0000256" key="10">
    <source>
        <dbReference type="ARBA" id="ARBA00022842"/>
    </source>
</evidence>
<dbReference type="InterPro" id="IPR024084">
    <property type="entry name" value="IsoPropMal-DH-like_dom"/>
</dbReference>
<evidence type="ECO:0000256" key="1">
    <source>
        <dbReference type="ARBA" id="ARBA00000624"/>
    </source>
</evidence>
<keyword evidence="10" id="KW-0460">Magnesium</keyword>
<dbReference type="AlphaFoldDB" id="A0AAN9IB96"/>
<proteinExistence type="inferred from homology"/>
<dbReference type="Pfam" id="PF00180">
    <property type="entry name" value="Iso_dh"/>
    <property type="match status" value="1"/>
</dbReference>
<evidence type="ECO:0000256" key="11">
    <source>
        <dbReference type="ARBA" id="ARBA00023002"/>
    </source>
</evidence>
<dbReference type="PROSITE" id="PS00470">
    <property type="entry name" value="IDH_IMDH"/>
    <property type="match status" value="1"/>
</dbReference>
<dbReference type="GO" id="GO:0051287">
    <property type="term" value="F:NAD binding"/>
    <property type="evidence" value="ECO:0007669"/>
    <property type="project" value="InterPro"/>
</dbReference>
<feature type="domain" description="Isopropylmalate dehydrogenase-like" evidence="16">
    <location>
        <begin position="51"/>
        <end position="402"/>
    </location>
</feature>
<dbReference type="PANTHER" id="PTHR42979:SF1">
    <property type="entry name" value="3-ISOPROPYLMALATE DEHYDROGENASE"/>
    <property type="match status" value="1"/>
</dbReference>
<dbReference type="SUPFAM" id="SSF53659">
    <property type="entry name" value="Isocitrate/Isopropylmalate dehydrogenase-like"/>
    <property type="match status" value="1"/>
</dbReference>
<evidence type="ECO:0000256" key="5">
    <source>
        <dbReference type="ARBA" id="ARBA00011738"/>
    </source>
</evidence>
<name>A0AAN9IB96_CLITE</name>
<keyword evidence="8" id="KW-0028">Amino-acid biosynthesis</keyword>
<evidence type="ECO:0000256" key="8">
    <source>
        <dbReference type="ARBA" id="ARBA00022605"/>
    </source>
</evidence>
<keyword evidence="9 15" id="KW-0479">Metal-binding</keyword>